<dbReference type="GO" id="GO:0016020">
    <property type="term" value="C:membrane"/>
    <property type="evidence" value="ECO:0007669"/>
    <property type="project" value="InterPro"/>
</dbReference>
<organism evidence="3 4">
    <name type="scientific">Patella caerulea</name>
    <name type="common">Rayed Mediterranean limpet</name>
    <dbReference type="NCBI Taxonomy" id="87958"/>
    <lineage>
        <taxon>Eukaryota</taxon>
        <taxon>Metazoa</taxon>
        <taxon>Spiralia</taxon>
        <taxon>Lophotrochozoa</taxon>
        <taxon>Mollusca</taxon>
        <taxon>Gastropoda</taxon>
        <taxon>Patellogastropoda</taxon>
        <taxon>Patelloidea</taxon>
        <taxon>Patellidae</taxon>
        <taxon>Patella</taxon>
    </lineage>
</organism>
<evidence type="ECO:0000313" key="3">
    <source>
        <dbReference type="EMBL" id="KAK6173779.1"/>
    </source>
</evidence>
<dbReference type="GO" id="GO:0040037">
    <property type="term" value="P:negative regulation of fibroblast growth factor receptor signaling pathway"/>
    <property type="evidence" value="ECO:0007669"/>
    <property type="project" value="TreeGrafter"/>
</dbReference>
<dbReference type="PANTHER" id="PTHR12365:SF7">
    <property type="entry name" value="PROTEIN SPROUTY"/>
    <property type="match status" value="1"/>
</dbReference>
<accession>A0AAN8JGB0</accession>
<feature type="compositionally biased region" description="Polar residues" evidence="2">
    <location>
        <begin position="84"/>
        <end position="101"/>
    </location>
</feature>
<dbReference type="Proteomes" id="UP001347796">
    <property type="component" value="Unassembled WGS sequence"/>
</dbReference>
<comment type="similarity">
    <text evidence="1">Belongs to the sprouty family.</text>
</comment>
<dbReference type="PROSITE" id="PS51227">
    <property type="entry name" value="SPR"/>
    <property type="match status" value="1"/>
</dbReference>
<keyword evidence="4" id="KW-1185">Reference proteome</keyword>
<dbReference type="GO" id="GO:0046580">
    <property type="term" value="P:negative regulation of Ras protein signal transduction"/>
    <property type="evidence" value="ECO:0007669"/>
    <property type="project" value="TreeGrafter"/>
</dbReference>
<evidence type="ECO:0000313" key="4">
    <source>
        <dbReference type="Proteomes" id="UP001347796"/>
    </source>
</evidence>
<dbReference type="GO" id="GO:0048513">
    <property type="term" value="P:animal organ development"/>
    <property type="evidence" value="ECO:0007669"/>
    <property type="project" value="TreeGrafter"/>
</dbReference>
<name>A0AAN8JGB0_PATCE</name>
<feature type="region of interest" description="Disordered" evidence="2">
    <location>
        <begin position="84"/>
        <end position="111"/>
    </location>
</feature>
<comment type="caution">
    <text evidence="3">The sequence shown here is derived from an EMBL/GenBank/DDBJ whole genome shotgun (WGS) entry which is preliminary data.</text>
</comment>
<protein>
    <recommendedName>
        <fullName evidence="5">Sprouty</fullName>
    </recommendedName>
</protein>
<sequence>MPIDTTGMRATTIRALPPPDAQTGSQAITLNQVRPGPRPQNEYVDSPGPHKLHPLKSVTPAIHHQHVTQPPRICLPTTVRNSRSTLSNPNTIISNQPTSVSPPLKKDNGDNDDGHAESIICKNCGLCRCAACTEPRELPSRWCCGDKCELSAEKALEYSTCFCLVKGAFYHCGAGGQDDNSCYENPCACCSGSHCIQRWTCITMMSVCFPCLCCYWPVRECMKAFTACYNKCRKKGCQCGGSTKKGKCSSKHSQTRRLLIESDSSSA</sequence>
<dbReference type="PANTHER" id="PTHR12365">
    <property type="entry name" value="SPROUTY"/>
    <property type="match status" value="1"/>
</dbReference>
<dbReference type="Pfam" id="PF05210">
    <property type="entry name" value="Sprouty"/>
    <property type="match status" value="1"/>
</dbReference>
<dbReference type="InterPro" id="IPR007875">
    <property type="entry name" value="Sprouty"/>
</dbReference>
<evidence type="ECO:0000256" key="1">
    <source>
        <dbReference type="ARBA" id="ARBA00010964"/>
    </source>
</evidence>
<gene>
    <name evidence="3" type="ORF">SNE40_017179</name>
</gene>
<dbReference type="AlphaFoldDB" id="A0AAN8JGB0"/>
<evidence type="ECO:0008006" key="5">
    <source>
        <dbReference type="Google" id="ProtNLM"/>
    </source>
</evidence>
<feature type="region of interest" description="Disordered" evidence="2">
    <location>
        <begin position="1"/>
        <end position="24"/>
    </location>
</feature>
<evidence type="ECO:0000256" key="2">
    <source>
        <dbReference type="SAM" id="MobiDB-lite"/>
    </source>
</evidence>
<dbReference type="EMBL" id="JAZGQO010000011">
    <property type="protein sequence ID" value="KAK6173779.1"/>
    <property type="molecule type" value="Genomic_DNA"/>
</dbReference>
<reference evidence="3 4" key="1">
    <citation type="submission" date="2024-01" db="EMBL/GenBank/DDBJ databases">
        <title>The genome of the rayed Mediterranean limpet Patella caerulea (Linnaeus, 1758).</title>
        <authorList>
            <person name="Anh-Thu Weber A."/>
            <person name="Halstead-Nussloch G."/>
        </authorList>
    </citation>
    <scope>NUCLEOTIDE SEQUENCE [LARGE SCALE GENOMIC DNA]</scope>
    <source>
        <strain evidence="3">AATW-2023a</strain>
        <tissue evidence="3">Whole specimen</tissue>
    </source>
</reference>
<dbReference type="GO" id="GO:0005829">
    <property type="term" value="C:cytosol"/>
    <property type="evidence" value="ECO:0007669"/>
    <property type="project" value="TreeGrafter"/>
</dbReference>
<proteinExistence type="inferred from homology"/>
<dbReference type="InterPro" id="IPR051192">
    <property type="entry name" value="Sprouty_domain"/>
</dbReference>